<dbReference type="Gene3D" id="1.20.1270.90">
    <property type="entry name" value="AF1782-like"/>
    <property type="match status" value="2"/>
</dbReference>
<dbReference type="Pfam" id="PF05031">
    <property type="entry name" value="NEAT"/>
    <property type="match status" value="1"/>
</dbReference>
<evidence type="ECO:0000256" key="4">
    <source>
        <dbReference type="SAM" id="MobiDB-lite"/>
    </source>
</evidence>
<evidence type="ECO:0000313" key="7">
    <source>
        <dbReference type="EMBL" id="SEN71964.1"/>
    </source>
</evidence>
<protein>
    <submittedName>
        <fullName evidence="7">Putative cell wall-binding protein</fullName>
    </submittedName>
</protein>
<feature type="region of interest" description="Disordered" evidence="4">
    <location>
        <begin position="159"/>
        <end position="217"/>
    </location>
</feature>
<dbReference type="Pfam" id="PF19789">
    <property type="entry name" value="DUF6273"/>
    <property type="match status" value="1"/>
</dbReference>
<evidence type="ECO:0000256" key="1">
    <source>
        <dbReference type="ARBA" id="ARBA00004196"/>
    </source>
</evidence>
<evidence type="ECO:0000256" key="2">
    <source>
        <dbReference type="ARBA" id="ARBA00022729"/>
    </source>
</evidence>
<dbReference type="PROSITE" id="PS50978">
    <property type="entry name" value="NEAT"/>
    <property type="match status" value="1"/>
</dbReference>
<feature type="compositionally biased region" description="Basic and acidic residues" evidence="4">
    <location>
        <begin position="165"/>
        <end position="179"/>
    </location>
</feature>
<dbReference type="SUPFAM" id="SSF158911">
    <property type="entry name" value="NEAT domain-like"/>
    <property type="match status" value="1"/>
</dbReference>
<dbReference type="GO" id="GO:0030313">
    <property type="term" value="C:cell envelope"/>
    <property type="evidence" value="ECO:0007669"/>
    <property type="project" value="UniProtKB-SubCell"/>
</dbReference>
<evidence type="ECO:0000313" key="8">
    <source>
        <dbReference type="Proteomes" id="UP000199512"/>
    </source>
</evidence>
<dbReference type="InterPro" id="IPR007253">
    <property type="entry name" value="Cell_wall-bd_2"/>
</dbReference>
<comment type="subcellular location">
    <subcellularLocation>
        <location evidence="1">Cell envelope</location>
    </subcellularLocation>
</comment>
<evidence type="ECO:0000259" key="6">
    <source>
        <dbReference type="PROSITE" id="PS50978"/>
    </source>
</evidence>
<dbReference type="PANTHER" id="PTHR30032:SF8">
    <property type="entry name" value="GERMINATION-SPECIFIC N-ACETYLMURAMOYL-L-ALANINE AMIDASE"/>
    <property type="match status" value="1"/>
</dbReference>
<evidence type="ECO:0000256" key="3">
    <source>
        <dbReference type="SAM" id="Coils"/>
    </source>
</evidence>
<feature type="compositionally biased region" description="Basic and acidic residues" evidence="4">
    <location>
        <begin position="188"/>
        <end position="215"/>
    </location>
</feature>
<dbReference type="Pfam" id="PF04122">
    <property type="entry name" value="CW_binding_2"/>
    <property type="match status" value="3"/>
</dbReference>
<proteinExistence type="predicted"/>
<feature type="domain" description="NEAT" evidence="6">
    <location>
        <begin position="1035"/>
        <end position="1175"/>
    </location>
</feature>
<feature type="signal peptide" evidence="5">
    <location>
        <begin position="1"/>
        <end position="20"/>
    </location>
</feature>
<dbReference type="STRING" id="215200.SAMN05216454_10936"/>
<gene>
    <name evidence="7" type="ORF">SAMN05216454_10936</name>
</gene>
<dbReference type="InterPro" id="IPR006635">
    <property type="entry name" value="NEAT_dom"/>
</dbReference>
<dbReference type="Proteomes" id="UP000199512">
    <property type="component" value="Unassembled WGS sequence"/>
</dbReference>
<dbReference type="Pfam" id="PF07554">
    <property type="entry name" value="FIVAR"/>
    <property type="match status" value="1"/>
</dbReference>
<dbReference type="EMBL" id="FODF01000009">
    <property type="protein sequence ID" value="SEN71964.1"/>
    <property type="molecule type" value="Genomic_DNA"/>
</dbReference>
<keyword evidence="8" id="KW-1185">Reference proteome</keyword>
<feature type="coiled-coil region" evidence="3">
    <location>
        <begin position="991"/>
        <end position="1032"/>
    </location>
</feature>
<reference evidence="7 8" key="1">
    <citation type="submission" date="2016-10" db="EMBL/GenBank/DDBJ databases">
        <authorList>
            <person name="de Groot N.N."/>
        </authorList>
    </citation>
    <scope>NUCLEOTIDE SEQUENCE [LARGE SCALE GENOMIC DNA]</scope>
    <source>
        <strain evidence="7 8">Calf135</strain>
    </source>
</reference>
<keyword evidence="2 5" id="KW-0732">Signal</keyword>
<dbReference type="PANTHER" id="PTHR30032">
    <property type="entry name" value="N-ACETYLMURAMOYL-L-ALANINE AMIDASE-RELATED"/>
    <property type="match status" value="1"/>
</dbReference>
<name>A0A1H8ITP9_9FIRM</name>
<dbReference type="InterPro" id="IPR046240">
    <property type="entry name" value="DUF6273"/>
</dbReference>
<feature type="coiled-coil region" evidence="3">
    <location>
        <begin position="345"/>
        <end position="398"/>
    </location>
</feature>
<dbReference type="RefSeq" id="WP_091975738.1">
    <property type="nucleotide sequence ID" value="NZ_FODF01000009.1"/>
</dbReference>
<accession>A0A1H8ITP9</accession>
<sequence length="1472" mass="165534">MKRRVELVRTIKKTTAVAMAATTVLGATSNVAQVVSYAMDKSDYILQSDKYSTRLKKGYDGKVIFEFGFKESDHEEGKIYFTHKTAEDMVKKAKIKINDGKTYSFKDAGINIAKTAQGGDTNSYFDTKNLDFINTFVDEDNFKVTITTPEGHEISVENIENQLSEEERKEFKEGLDKPQEGSGDSEQGENHDSEKEDTSEQNLPKEDSQGEKDQQNIEDVGVFQKLKVSLVKSGHYDTESMSGATLEEEAELLTDKEGNNKLILHYKPAVINGILAYATNLTFKDGYKSEFILKQDNSAVAVVDLPKIENDSIVYEGHIYSSVMDADVAIKLESINKVSDNKTKYLELKNKAKKLLSEKEYYEKSTKKINELLEKEDINNYAIEYANLEKAIASLKEKKGNPFENGKLFHLEAIDTSVVGKNSLYKYARVEINSKGKPEITLKYNAYDNWEGKNYFTMVKVFDEEKKEIPSTYKLDENGNGVLKFEMKYIPAGGIFKTELTEGNTSKKIQSDIQLDYSTIQEGVFRKALTDAINECDTYLKDDYSTIGKLEELRGDFTEKTWNDYTKILNKCKEDLKRASLTQDEVDKDIEEIINARKDLLYKIKAGHGNTANISIDGINNPEVYSKYVEGMNEYPVVVGWSGSKIKFGKGGYVYRVLNNGQSSGESGSKKNTGKMLLMAEDLRVKKPFTDQENKVVEYKDSILRKYLNGEFYDNNFSSAEKNIILDSKISTRDATEQGFIITELDKTVETDEKIFAPDLSMVRNIEYGYSSNDARYTNNSYVLRNLMEDMLDESMKNPLSVKARGRIGTEFRLNSKNMQTAPCMYIDTSKIMMTIQADKELPKGIKNVEKTENNTWQLVLEDDNSKLNIKDSSVRGRKVTVNYSTENADGRTLVAAVVRDGNIKDGKLQSIGQLGKLVKNGKIEFEVSKFDKNKDKLYLMAMNLNDKKTIESTPVVEIDMSNISVDKSKLEGLIKKAEALNKSKYTKESISELNSKIEKAKNINNKSKSEQEDVDKAYDELNEAINKLKLDTKDKAISYEAPVKMINYDDSTKESMANNAIDNTAKITEKNNKTSITMNFKAIIREFGNAKLEGHLLKMKVNGREVNVLKKDSEGRPLQVEFTVEGHPKKIEAEVEVDAMNQIAGKSSPQKVNIVVDWENKDKIKELDENDNLNGEQNEIVIPENVKKERISGKDRYKTSVEISKKYFNKADHVVIASGVNYADSLVSASYAKYKDAPILLVTKDSIQSEVLNEIERLGAKSVTIIGGLETLSEDVENELEDQDLKVKRIAGKDRFETSEKLANILIENGDLKKIALVNGLKSADGLSVSSLATKEDMPVVMINNEHNNEKLKKKISDWEVKEVLAIGGKDSISDNTLNSINVKKKSRIAGKDRYETSLKIANKSYKKAESVFLANGDSMIDALAAGAVTHKEKAPIILTKKSSMPKKIKNKIKDLKKLIILGGNDSIKIK</sequence>
<dbReference type="Gene3D" id="3.40.50.12090">
    <property type="match status" value="2"/>
</dbReference>
<dbReference type="Gene3D" id="2.60.40.1850">
    <property type="match status" value="1"/>
</dbReference>
<keyword evidence="3" id="KW-0175">Coiled coil</keyword>
<feature type="chain" id="PRO_5011657383" evidence="5">
    <location>
        <begin position="21"/>
        <end position="1472"/>
    </location>
</feature>
<dbReference type="InterPro" id="IPR037250">
    <property type="entry name" value="NEAT_dom_sf"/>
</dbReference>
<dbReference type="OrthoDB" id="9800780at2"/>
<dbReference type="InterPro" id="IPR051922">
    <property type="entry name" value="Bact_Sporulation_Assoc"/>
</dbReference>
<organism evidence="7 8">
    <name type="scientific">Peptostreptococcus russellii</name>
    <dbReference type="NCBI Taxonomy" id="215200"/>
    <lineage>
        <taxon>Bacteria</taxon>
        <taxon>Bacillati</taxon>
        <taxon>Bacillota</taxon>
        <taxon>Clostridia</taxon>
        <taxon>Peptostreptococcales</taxon>
        <taxon>Peptostreptococcaceae</taxon>
        <taxon>Peptostreptococcus</taxon>
    </lineage>
</organism>
<evidence type="ECO:0000256" key="5">
    <source>
        <dbReference type="SAM" id="SignalP"/>
    </source>
</evidence>